<comment type="caution">
    <text evidence="1">The sequence shown here is derived from an EMBL/GenBank/DDBJ whole genome shotgun (WGS) entry which is preliminary data.</text>
</comment>
<dbReference type="AlphaFoldDB" id="K1ITG4"/>
<organism evidence="1 2">
    <name type="scientific">Aeromonas veronii AMC34</name>
    <dbReference type="NCBI Taxonomy" id="1073383"/>
    <lineage>
        <taxon>Bacteria</taxon>
        <taxon>Pseudomonadati</taxon>
        <taxon>Pseudomonadota</taxon>
        <taxon>Gammaproteobacteria</taxon>
        <taxon>Aeromonadales</taxon>
        <taxon>Aeromonadaceae</taxon>
        <taxon>Aeromonas</taxon>
    </lineage>
</organism>
<gene>
    <name evidence="1" type="ORF">HMPREF1168_03660</name>
</gene>
<name>K1ITG4_AERVE</name>
<dbReference type="Proteomes" id="UP000006087">
    <property type="component" value="Unassembled WGS sequence"/>
</dbReference>
<dbReference type="HOGENOM" id="CLU_2217402_0_0_6"/>
<evidence type="ECO:0000313" key="1">
    <source>
        <dbReference type="EMBL" id="EKB17433.1"/>
    </source>
</evidence>
<reference evidence="1 2" key="1">
    <citation type="submission" date="2012-06" db="EMBL/GenBank/DDBJ databases">
        <title>The Genome Sequence of Aeromonas veronii AMC34.</title>
        <authorList>
            <consortium name="The Broad Institute Genome Sequencing Platform"/>
            <person name="Earl A."/>
            <person name="Ward D."/>
            <person name="Feldgarden M."/>
            <person name="Gevers D."/>
            <person name="Graf J."/>
            <person name="Tomasi A."/>
            <person name="Horneman A."/>
            <person name="Walker B."/>
            <person name="Young S.K."/>
            <person name="Zeng Q."/>
            <person name="Gargeya S."/>
            <person name="Fitzgerald M."/>
            <person name="Haas B."/>
            <person name="Abouelleil A."/>
            <person name="Alvarado L."/>
            <person name="Arachchi H.M."/>
            <person name="Berlin A.M."/>
            <person name="Chapman S.B."/>
            <person name="Goldberg J."/>
            <person name="Griggs A."/>
            <person name="Gujja S."/>
            <person name="Hansen M."/>
            <person name="Howarth C."/>
            <person name="Imamovic A."/>
            <person name="Larimer J."/>
            <person name="McCowan C."/>
            <person name="Montmayeur A."/>
            <person name="Murphy C."/>
            <person name="Neiman D."/>
            <person name="Pearson M."/>
            <person name="Priest M."/>
            <person name="Roberts A."/>
            <person name="Saif S."/>
            <person name="Shea T."/>
            <person name="Sisk P."/>
            <person name="Sykes S."/>
            <person name="Wortman J."/>
            <person name="Nusbaum C."/>
            <person name="Birren B."/>
        </authorList>
    </citation>
    <scope>NUCLEOTIDE SEQUENCE [LARGE SCALE GENOMIC DNA]</scope>
    <source>
        <strain evidence="1 2">AMC34</strain>
    </source>
</reference>
<sequence length="106" mass="12213">MSDYSDCQVVISGYNFVQDHAIQHVSHSLDSYMSEFVVYGCAENDNVPNKMSLKLLALKTFMKRAYAFDFIGFYFCFYDAKQRGGVDGIKRNKYERKRVGAVRVVL</sequence>
<accession>K1ITG4</accession>
<dbReference type="EMBL" id="AGWU01000024">
    <property type="protein sequence ID" value="EKB17433.1"/>
    <property type="molecule type" value="Genomic_DNA"/>
</dbReference>
<evidence type="ECO:0000313" key="2">
    <source>
        <dbReference type="Proteomes" id="UP000006087"/>
    </source>
</evidence>
<protein>
    <submittedName>
        <fullName evidence="1">Uncharacterized protein</fullName>
    </submittedName>
</protein>
<proteinExistence type="predicted"/>